<keyword evidence="5" id="KW-0717">Septation</keyword>
<dbReference type="GO" id="GO:0030435">
    <property type="term" value="P:sporulation resulting in formation of a cellular spore"/>
    <property type="evidence" value="ECO:0007669"/>
    <property type="project" value="UniProtKB-KW"/>
</dbReference>
<evidence type="ECO:0000313" key="8">
    <source>
        <dbReference type="EMBL" id="ARQ69114.1"/>
    </source>
</evidence>
<dbReference type="Proteomes" id="UP000194218">
    <property type="component" value="Chromosome"/>
</dbReference>
<evidence type="ECO:0000256" key="6">
    <source>
        <dbReference type="ARBA" id="ARBA00023306"/>
    </source>
</evidence>
<dbReference type="KEGG" id="smao:CAG99_09790"/>
<dbReference type="RefSeq" id="WP_086158701.1">
    <property type="nucleotide sequence ID" value="NZ_CP021121.1"/>
</dbReference>
<evidence type="ECO:0000256" key="5">
    <source>
        <dbReference type="ARBA" id="ARBA00023210"/>
    </source>
</evidence>
<sequence length="622" mass="66420">MSVHEDETMHSTGGTTPGAVDDDAFAALLAVSSLGAPHVQAVGTDVPDRVRDVLHIDATGPAPSAPPPARGGAEEPEPEDVRVAALPCLDLPPVRRRRHEPPDECLPLLHRLTEATAVVRALIDGATTVPPAPRTSVPLYVMDTWEDEGVAPPPRPVHLTWAAPGTGGTRRLGHLLAQLRDASGTGVSERLRLRRLHHSDAFLAYLTGGGQGMDCLARAGRSWFAVEAKQYARRPEGSGPGLEERLAQAAWFAGGYPALLGWWLVHGSDSRHRATRRGPGAARCTGPRGTGVPAALWTDLLDVPGDEARSGAARTPADRGSGVHVPEPGDLWRLGGVWGGQRDPAAPRPLPPDPAGGRAPSARVRSEPRAEPSGEPGRALAWLMVAWERAVDLDLARWPSIPAQPTRLPDLNAYAPRPGSSLFVPRTDAADRAPAARDGRHPPATEGREDLDGQPGDGPSSLEAALHLWHSHHEAGREQHARAWMRLHLIEGDLGERIPVRLTYRAADPHAVTIVFNAGTGEERAWTFARELLADGVHRRTGIGDVVVWPEPAAPSAHRAGPRVFIRLRPPEGSALLSVPHHVLTAFLDAGRPLADAALSAPYGAADFRGDWIDLVGPRRSE</sequence>
<feature type="region of interest" description="Disordered" evidence="7">
    <location>
        <begin position="307"/>
        <end position="376"/>
    </location>
</feature>
<keyword evidence="6" id="KW-0131">Cell cycle</keyword>
<name>A0A1W7CWA5_9ACTN</name>
<accession>A0A1W7CWA5</accession>
<comment type="similarity">
    <text evidence="2">Belongs to the SsgA family.</text>
</comment>
<keyword evidence="4" id="KW-0749">Sporulation</keyword>
<reference evidence="8 9" key="1">
    <citation type="submission" date="2017-05" db="EMBL/GenBank/DDBJ databases">
        <title>Complete genome sequence of Streptomyces sp. SCSIO 03032 revealed the diverse biosynthetic pathways for its bioactive secondary metabolites.</title>
        <authorList>
            <person name="Ma L."/>
            <person name="Zhu Y."/>
            <person name="Zhang W."/>
            <person name="Zhang G."/>
            <person name="Tian X."/>
            <person name="Zhang S."/>
            <person name="Zhang C."/>
        </authorList>
    </citation>
    <scope>NUCLEOTIDE SEQUENCE [LARGE SCALE GENOMIC DNA]</scope>
    <source>
        <strain evidence="8 9">SCSIO 03032</strain>
    </source>
</reference>
<comment type="subcellular location">
    <subcellularLocation>
        <location evidence="1">Cell septum</location>
    </subcellularLocation>
</comment>
<keyword evidence="9" id="KW-1185">Reference proteome</keyword>
<dbReference type="EMBL" id="CP021121">
    <property type="protein sequence ID" value="ARQ69114.1"/>
    <property type="molecule type" value="Genomic_DNA"/>
</dbReference>
<evidence type="ECO:0000256" key="4">
    <source>
        <dbReference type="ARBA" id="ARBA00022969"/>
    </source>
</evidence>
<evidence type="ECO:0000313" key="9">
    <source>
        <dbReference type="Proteomes" id="UP000194218"/>
    </source>
</evidence>
<proteinExistence type="inferred from homology"/>
<dbReference type="AlphaFoldDB" id="A0A1W7CWA5"/>
<feature type="region of interest" description="Disordered" evidence="7">
    <location>
        <begin position="402"/>
        <end position="462"/>
    </location>
</feature>
<keyword evidence="3" id="KW-0132">Cell division</keyword>
<organism evidence="8 9">
    <name type="scientific">Streptomyces marincola</name>
    <dbReference type="NCBI Taxonomy" id="2878388"/>
    <lineage>
        <taxon>Bacteria</taxon>
        <taxon>Bacillati</taxon>
        <taxon>Actinomycetota</taxon>
        <taxon>Actinomycetes</taxon>
        <taxon>Kitasatosporales</taxon>
        <taxon>Streptomycetaceae</taxon>
        <taxon>Streptomyces</taxon>
    </lineage>
</organism>
<dbReference type="Gene3D" id="2.30.31.20">
    <property type="entry name" value="Sporulation-specific cell division protein SsgB"/>
    <property type="match status" value="1"/>
</dbReference>
<feature type="compositionally biased region" description="Basic and acidic residues" evidence="7">
    <location>
        <begin position="428"/>
        <end position="451"/>
    </location>
</feature>
<evidence type="ECO:0008006" key="10">
    <source>
        <dbReference type="Google" id="ProtNLM"/>
    </source>
</evidence>
<evidence type="ECO:0000256" key="1">
    <source>
        <dbReference type="ARBA" id="ARBA00004431"/>
    </source>
</evidence>
<evidence type="ECO:0000256" key="7">
    <source>
        <dbReference type="SAM" id="MobiDB-lite"/>
    </source>
</evidence>
<evidence type="ECO:0000256" key="2">
    <source>
        <dbReference type="ARBA" id="ARBA00009323"/>
    </source>
</evidence>
<dbReference type="OrthoDB" id="3853096at2"/>
<gene>
    <name evidence="8" type="ORF">CAG99_09790</name>
</gene>
<feature type="region of interest" description="Disordered" evidence="7">
    <location>
        <begin position="57"/>
        <end position="79"/>
    </location>
</feature>
<dbReference type="InterPro" id="IPR006776">
    <property type="entry name" value="SsgB"/>
</dbReference>
<dbReference type="InterPro" id="IPR038658">
    <property type="entry name" value="SsgB_sf"/>
</dbReference>
<feature type="region of interest" description="Disordered" evidence="7">
    <location>
        <begin position="271"/>
        <end position="290"/>
    </location>
</feature>
<dbReference type="Pfam" id="PF04686">
    <property type="entry name" value="SsgA"/>
    <property type="match status" value="1"/>
</dbReference>
<dbReference type="GO" id="GO:0030428">
    <property type="term" value="C:cell septum"/>
    <property type="evidence" value="ECO:0007669"/>
    <property type="project" value="UniProtKB-SubCell"/>
</dbReference>
<protein>
    <recommendedName>
        <fullName evidence="10">Streptomyces sporulation and cell division protein, SsgA</fullName>
    </recommendedName>
</protein>
<dbReference type="GO" id="GO:0000917">
    <property type="term" value="P:division septum assembly"/>
    <property type="evidence" value="ECO:0007669"/>
    <property type="project" value="UniProtKB-KW"/>
</dbReference>
<evidence type="ECO:0000256" key="3">
    <source>
        <dbReference type="ARBA" id="ARBA00022618"/>
    </source>
</evidence>